<protein>
    <submittedName>
        <fullName evidence="2">Uncharacterized protein</fullName>
    </submittedName>
</protein>
<evidence type="ECO:0000313" key="3">
    <source>
        <dbReference type="Proteomes" id="UP000606974"/>
    </source>
</evidence>
<sequence length="51" mass="6225">MGQPHHDPYGFFQQDPVDLSNMRPFPRMELFFQMVLFLWVALSLWMKRLLL</sequence>
<evidence type="ECO:0000256" key="1">
    <source>
        <dbReference type="SAM" id="Phobius"/>
    </source>
</evidence>
<name>A0A8H7ABG2_9EURO</name>
<evidence type="ECO:0000313" key="2">
    <source>
        <dbReference type="EMBL" id="KAF7504662.1"/>
    </source>
</evidence>
<accession>A0A8H7ABG2</accession>
<proteinExistence type="predicted"/>
<comment type="caution">
    <text evidence="2">The sequence shown here is derived from an EMBL/GenBank/DDBJ whole genome shotgun (WGS) entry which is preliminary data.</text>
</comment>
<keyword evidence="1" id="KW-0812">Transmembrane</keyword>
<reference evidence="2" key="1">
    <citation type="submission" date="2020-02" db="EMBL/GenBank/DDBJ databases">
        <authorList>
            <person name="Palmer J.M."/>
        </authorList>
    </citation>
    <scope>NUCLEOTIDE SEQUENCE</scope>
    <source>
        <strain evidence="2">EPUS1.4</strain>
        <tissue evidence="2">Thallus</tissue>
    </source>
</reference>
<feature type="transmembrane region" description="Helical" evidence="1">
    <location>
        <begin position="30"/>
        <end position="46"/>
    </location>
</feature>
<keyword evidence="1" id="KW-0472">Membrane</keyword>
<organism evidence="2 3">
    <name type="scientific">Endocarpon pusillum</name>
    <dbReference type="NCBI Taxonomy" id="364733"/>
    <lineage>
        <taxon>Eukaryota</taxon>
        <taxon>Fungi</taxon>
        <taxon>Dikarya</taxon>
        <taxon>Ascomycota</taxon>
        <taxon>Pezizomycotina</taxon>
        <taxon>Eurotiomycetes</taxon>
        <taxon>Chaetothyriomycetidae</taxon>
        <taxon>Verrucariales</taxon>
        <taxon>Verrucariaceae</taxon>
        <taxon>Endocarpon</taxon>
    </lineage>
</organism>
<keyword evidence="1" id="KW-1133">Transmembrane helix</keyword>
<keyword evidence="3" id="KW-1185">Reference proteome</keyword>
<dbReference type="EMBL" id="JAACFV010000131">
    <property type="protein sequence ID" value="KAF7504662.1"/>
    <property type="molecule type" value="Genomic_DNA"/>
</dbReference>
<dbReference type="Proteomes" id="UP000606974">
    <property type="component" value="Unassembled WGS sequence"/>
</dbReference>
<gene>
    <name evidence="2" type="ORF">GJ744_002016</name>
</gene>
<dbReference type="AlphaFoldDB" id="A0A8H7ABG2"/>